<dbReference type="PANTHER" id="PTHR28027:SF1">
    <property type="entry name" value="CAMP INDEPENDENT REGULATORY PROTEIN (AFU_ORTHOLOGUE AFUA_3G09640)"/>
    <property type="match status" value="1"/>
</dbReference>
<feature type="compositionally biased region" description="Low complexity" evidence="1">
    <location>
        <begin position="390"/>
        <end position="428"/>
    </location>
</feature>
<feature type="region of interest" description="Disordered" evidence="1">
    <location>
        <begin position="583"/>
        <end position="610"/>
    </location>
</feature>
<feature type="region of interest" description="Disordered" evidence="1">
    <location>
        <begin position="661"/>
        <end position="744"/>
    </location>
</feature>
<evidence type="ECO:0000256" key="1">
    <source>
        <dbReference type="SAM" id="MobiDB-lite"/>
    </source>
</evidence>
<feature type="region of interest" description="Disordered" evidence="1">
    <location>
        <begin position="234"/>
        <end position="272"/>
    </location>
</feature>
<feature type="compositionally biased region" description="Basic and acidic residues" evidence="1">
    <location>
        <begin position="363"/>
        <end position="374"/>
    </location>
</feature>
<feature type="compositionally biased region" description="Low complexity" evidence="1">
    <location>
        <begin position="459"/>
        <end position="474"/>
    </location>
</feature>
<dbReference type="Proteomes" id="UP001143981">
    <property type="component" value="Unassembled WGS sequence"/>
</dbReference>
<feature type="region of interest" description="Disordered" evidence="1">
    <location>
        <begin position="351"/>
        <end position="480"/>
    </location>
</feature>
<feature type="region of interest" description="Disordered" evidence="1">
    <location>
        <begin position="292"/>
        <end position="321"/>
    </location>
</feature>
<feature type="non-terminal residue" evidence="2">
    <location>
        <position position="744"/>
    </location>
</feature>
<sequence>MGDTRMETYYGFVSTSEDALALFEACRLGYKQRVPRRLSDAERAAIRSGSVFVWEESESGMKRWTDGRSWSPSRVQGCFLTYHEWEGRRRAQRHPSFHTMHSFNLPANIHGLPGQPIPMGIARYGHFIGGPTKAGSTQVQYGFPKENGMLKKALSIRTTDGKKLHIIAYYSKEDHAQRRLLTPTTDPIFPKLVVPPNLYPDMSPESMYGSSHSLASPGASASAAAATATAGAFGNASASPADCVPQSSPTSLLHEAGQQSPTGLNPRESAKAGSRYLQRLPAVEHVRPVTLRGHAHPSLPQPRHPRTNTAGRRPSPDPTGAAASAAAVDALSVGLHKARVQSLIMDTDVPSPSSLLSPGQLLHHHEASRPALEPHHHHHRYVHTHPPHSAHPMSAPSSMASNGDGRADSSSGGGSSNTRPSSNSFSGSLSYAYGGPRGMSLQHEHSSQMRRHRQGQYEASLGLSASPSSSAPASTMMRTAGADSGSYGSIAEMPLATEPHPALSIASEATLMQVPPDLPHRRGMGIDRRGIGGPGSRNDMAGGHGRKYLGLGGPLGLGPRRSTPLRSATTAAVMVHHPYAHPMSAGSRMRSSPGADPLPYGVGRSPPRTANAAIPTRLHSTSHLPLLLSPVNPPQLAQRSGSLAGGQHISLAAIRRDVREGPRRLPSISDNLRSELPHASHRAAGQPSYSPGGLGIFNAGVPPSRTSSSLLPSPLPTPRQSLAGGFDTRRESPPRCGPDSLAAL</sequence>
<dbReference type="GO" id="GO:0003677">
    <property type="term" value="F:DNA binding"/>
    <property type="evidence" value="ECO:0007669"/>
    <property type="project" value="TreeGrafter"/>
</dbReference>
<protein>
    <submittedName>
        <fullName evidence="2">Gluconate transport-inducing protein</fullName>
    </submittedName>
</protein>
<organism evidence="2 3">
    <name type="scientific">Coemansia biformis</name>
    <dbReference type="NCBI Taxonomy" id="1286918"/>
    <lineage>
        <taxon>Eukaryota</taxon>
        <taxon>Fungi</taxon>
        <taxon>Fungi incertae sedis</taxon>
        <taxon>Zoopagomycota</taxon>
        <taxon>Kickxellomycotina</taxon>
        <taxon>Kickxellomycetes</taxon>
        <taxon>Kickxellales</taxon>
        <taxon>Kickxellaceae</taxon>
        <taxon>Coemansia</taxon>
    </lineage>
</organism>
<comment type="caution">
    <text evidence="2">The sequence shown here is derived from an EMBL/GenBank/DDBJ whole genome shotgun (WGS) entry which is preliminary data.</text>
</comment>
<dbReference type="Pfam" id="PF09729">
    <property type="entry name" value="Gti1_Pac2"/>
    <property type="match status" value="1"/>
</dbReference>
<dbReference type="EMBL" id="JANBOI010000821">
    <property type="protein sequence ID" value="KAJ1728416.1"/>
    <property type="molecule type" value="Genomic_DNA"/>
</dbReference>
<feature type="compositionally biased region" description="Low complexity" evidence="1">
    <location>
        <begin position="702"/>
        <end position="722"/>
    </location>
</feature>
<feature type="compositionally biased region" description="Basic residues" evidence="1">
    <location>
        <begin position="375"/>
        <end position="388"/>
    </location>
</feature>
<dbReference type="InterPro" id="IPR018608">
    <property type="entry name" value="Gti1/Pac2"/>
</dbReference>
<dbReference type="OrthoDB" id="5572844at2759"/>
<dbReference type="PANTHER" id="PTHR28027">
    <property type="entry name" value="TRANSCRIPTIONAL REGULATOR MIT1"/>
    <property type="match status" value="1"/>
</dbReference>
<dbReference type="AlphaFoldDB" id="A0A9W7YCP7"/>
<gene>
    <name evidence="2" type="primary">PTH2_2</name>
    <name evidence="2" type="ORF">LPJ61_004042</name>
</gene>
<name>A0A9W7YCP7_9FUNG</name>
<accession>A0A9W7YCP7</accession>
<keyword evidence="3" id="KW-1185">Reference proteome</keyword>
<proteinExistence type="predicted"/>
<evidence type="ECO:0000313" key="3">
    <source>
        <dbReference type="Proteomes" id="UP001143981"/>
    </source>
</evidence>
<feature type="compositionally biased region" description="Low complexity" evidence="1">
    <location>
        <begin position="351"/>
        <end position="361"/>
    </location>
</feature>
<reference evidence="2" key="1">
    <citation type="submission" date="2022-07" db="EMBL/GenBank/DDBJ databases">
        <title>Phylogenomic reconstructions and comparative analyses of Kickxellomycotina fungi.</title>
        <authorList>
            <person name="Reynolds N.K."/>
            <person name="Stajich J.E."/>
            <person name="Barry K."/>
            <person name="Grigoriev I.V."/>
            <person name="Crous P."/>
            <person name="Smith M.E."/>
        </authorList>
    </citation>
    <scope>NUCLEOTIDE SEQUENCE</scope>
    <source>
        <strain evidence="2">BCRC 34381</strain>
    </source>
</reference>
<evidence type="ECO:0000313" key="2">
    <source>
        <dbReference type="EMBL" id="KAJ1728416.1"/>
    </source>
</evidence>
<feature type="compositionally biased region" description="Polar residues" evidence="1">
    <location>
        <begin position="245"/>
        <end position="263"/>
    </location>
</feature>